<name>A0ABP9Q2M6_9ACTN</name>
<dbReference type="SUPFAM" id="SSF56059">
    <property type="entry name" value="Glutathione synthetase ATP-binding domain-like"/>
    <property type="match status" value="1"/>
</dbReference>
<dbReference type="RefSeq" id="WP_345462320.1">
    <property type="nucleotide sequence ID" value="NZ_BAABKG010000005.1"/>
</dbReference>
<protein>
    <recommendedName>
        <fullName evidence="3">ATP-grasp domain-containing protein</fullName>
    </recommendedName>
</protein>
<dbReference type="EMBL" id="BAABKG010000005">
    <property type="protein sequence ID" value="GAA5154300.1"/>
    <property type="molecule type" value="Genomic_DNA"/>
</dbReference>
<comment type="caution">
    <text evidence="1">The sequence shown here is derived from an EMBL/GenBank/DDBJ whole genome shotgun (WGS) entry which is preliminary data.</text>
</comment>
<dbReference type="Proteomes" id="UP001500221">
    <property type="component" value="Unassembled WGS sequence"/>
</dbReference>
<keyword evidence="2" id="KW-1185">Reference proteome</keyword>
<evidence type="ECO:0000313" key="1">
    <source>
        <dbReference type="EMBL" id="GAA5154300.1"/>
    </source>
</evidence>
<evidence type="ECO:0008006" key="3">
    <source>
        <dbReference type="Google" id="ProtNLM"/>
    </source>
</evidence>
<proteinExistence type="predicted"/>
<accession>A0ABP9Q2M6</accession>
<evidence type="ECO:0000313" key="2">
    <source>
        <dbReference type="Proteomes" id="UP001500221"/>
    </source>
</evidence>
<organism evidence="1 2">
    <name type="scientific">Nocardioides marinquilinus</name>
    <dbReference type="NCBI Taxonomy" id="1210400"/>
    <lineage>
        <taxon>Bacteria</taxon>
        <taxon>Bacillati</taxon>
        <taxon>Actinomycetota</taxon>
        <taxon>Actinomycetes</taxon>
        <taxon>Propionibacteriales</taxon>
        <taxon>Nocardioidaceae</taxon>
        <taxon>Nocardioides</taxon>
    </lineage>
</organism>
<reference evidence="2" key="1">
    <citation type="journal article" date="2019" name="Int. J. Syst. Evol. Microbiol.">
        <title>The Global Catalogue of Microorganisms (GCM) 10K type strain sequencing project: providing services to taxonomists for standard genome sequencing and annotation.</title>
        <authorList>
            <consortium name="The Broad Institute Genomics Platform"/>
            <consortium name="The Broad Institute Genome Sequencing Center for Infectious Disease"/>
            <person name="Wu L."/>
            <person name="Ma J."/>
        </authorList>
    </citation>
    <scope>NUCLEOTIDE SEQUENCE [LARGE SCALE GENOMIC DNA]</scope>
    <source>
        <strain evidence="2">JCM 18459</strain>
    </source>
</reference>
<gene>
    <name evidence="1" type="ORF">GCM10023340_37630</name>
</gene>
<sequence length="272" mass="30067">MPIRVLFVTDLTYQARGRRYCDEDIHLSDALREHFTVSLCHPLDAASLMADADVVVVRNSGPVVHYEADYRRFRDEALSTGVKVFTELSGKGDQVGKGYLVELSAAGYPVIPTVDDAADIDRLPDAGTYVVKPRNGADSIGLRTVGRDDLPGTDLAGMLVQPRVAFEHEVSFYFVDRSFQYALFAPDPDVRWGLEPYEPTPADLAFAQRFVDWNDVDHGIQRVDACRTSDGDLLLVELEDLNPYLSLDLVDADRRAAFVAATADSIGRLAAR</sequence>